<dbReference type="OrthoDB" id="5451268at2"/>
<organism evidence="2 3">
    <name type="scientific">Sulfurospirillum deleyianum (strain ATCC 51133 / DSM 6946 / 5175)</name>
    <dbReference type="NCBI Taxonomy" id="525898"/>
    <lineage>
        <taxon>Bacteria</taxon>
        <taxon>Pseudomonadati</taxon>
        <taxon>Campylobacterota</taxon>
        <taxon>Epsilonproteobacteria</taxon>
        <taxon>Campylobacterales</taxon>
        <taxon>Sulfurospirillaceae</taxon>
        <taxon>Sulfurospirillum</taxon>
    </lineage>
</organism>
<dbReference type="Gene3D" id="3.40.50.300">
    <property type="entry name" value="P-loop containing nucleotide triphosphate hydrolases"/>
    <property type="match status" value="1"/>
</dbReference>
<reference evidence="3" key="1">
    <citation type="submission" date="2009-11" db="EMBL/GenBank/DDBJ databases">
        <title>The complete genome of Sulfurospirillum deleyianum DSM 6946.</title>
        <authorList>
            <consortium name="US DOE Joint Genome Institute (JGI-PGF)"/>
            <person name="Lucas S."/>
            <person name="Copeland A."/>
            <person name="Lapidus A."/>
            <person name="Glavina del Rio T."/>
            <person name="Dalin E."/>
            <person name="Tice H."/>
            <person name="Bruce D."/>
            <person name="Goodwin L."/>
            <person name="Pitluck S."/>
            <person name="Kyrpides N."/>
            <person name="Mavromatis K."/>
            <person name="Ivanova N."/>
            <person name="Ovchinnikova G."/>
            <person name="Munk A.C."/>
            <person name="Lu M."/>
            <person name="Brettin T."/>
            <person name="Detter J.C."/>
            <person name="Han C."/>
            <person name="Tapia R."/>
            <person name="Larimer F."/>
            <person name="Land M."/>
            <person name="Hauser L."/>
            <person name="Markowitz V."/>
            <person name="Cheng J.F."/>
            <person name="Hugenholtz P."/>
            <person name="Woyke T."/>
            <person name="Wu D."/>
            <person name="Aumann P."/>
            <person name="Schneider S."/>
            <person name="Lang E."/>
            <person name="Spring S."/>
            <person name="Klenk H.P."/>
            <person name="Eisen J.A."/>
        </authorList>
    </citation>
    <scope>NUCLEOTIDE SEQUENCE [LARGE SCALE GENOMIC DNA]</scope>
    <source>
        <strain evidence="3">ATCC 51133 / DSM 6946 / 5175</strain>
    </source>
</reference>
<evidence type="ECO:0000259" key="1">
    <source>
        <dbReference type="Pfam" id="PF00270"/>
    </source>
</evidence>
<gene>
    <name evidence="2" type="ordered locus">Sdel_0454</name>
</gene>
<proteinExistence type="predicted"/>
<reference evidence="2 3" key="2">
    <citation type="journal article" date="2010" name="Stand. Genomic Sci.">
        <title>Complete genome sequence of Sulfurospirillum deleyianum type strain (5175).</title>
        <authorList>
            <person name="Sikorski J."/>
            <person name="Lapidus A."/>
            <person name="Copeland A."/>
            <person name="Glavina Del Rio T."/>
            <person name="Nolan M."/>
            <person name="Lucas S."/>
            <person name="Chen F."/>
            <person name="Tice H."/>
            <person name="Cheng J.F."/>
            <person name="Saunders E."/>
            <person name="Bruce D."/>
            <person name="Goodwin L."/>
            <person name="Pitluck S."/>
            <person name="Ovchinnikova G."/>
            <person name="Pati A."/>
            <person name="Ivanova N."/>
            <person name="Mavromatis K."/>
            <person name="Chen A."/>
            <person name="Palaniappan K."/>
            <person name="Chain P."/>
            <person name="Land M."/>
            <person name="Hauser L."/>
            <person name="Chang Y.J."/>
            <person name="Jeffries C.D."/>
            <person name="Brettin T."/>
            <person name="Detter J.C."/>
            <person name="Han C."/>
            <person name="Rohde M."/>
            <person name="Lang E."/>
            <person name="Spring S."/>
            <person name="Goker M."/>
            <person name="Bristow J."/>
            <person name="Eisen J.A."/>
            <person name="Markowitz V."/>
            <person name="Hugenholtz P."/>
            <person name="Kyrpides N.C."/>
            <person name="Klenk H.P."/>
        </authorList>
    </citation>
    <scope>NUCLEOTIDE SEQUENCE [LARGE SCALE GENOMIC DNA]</scope>
    <source>
        <strain evidence="3">ATCC 51133 / DSM 6946 / 5175</strain>
    </source>
</reference>
<dbReference type="Proteomes" id="UP000002222">
    <property type="component" value="Chromosome"/>
</dbReference>
<dbReference type="GO" id="GO:0003676">
    <property type="term" value="F:nucleic acid binding"/>
    <property type="evidence" value="ECO:0007669"/>
    <property type="project" value="InterPro"/>
</dbReference>
<dbReference type="eggNOG" id="ENOG50340I7">
    <property type="taxonomic scope" value="Bacteria"/>
</dbReference>
<feature type="domain" description="DEAD/DEAH-box helicase" evidence="1">
    <location>
        <begin position="67"/>
        <end position="202"/>
    </location>
</feature>
<name>D1AZM4_SULD5</name>
<dbReference type="HOGENOM" id="CLU_409294_0_0_7"/>
<keyword evidence="3" id="KW-1185">Reference proteome</keyword>
<protein>
    <recommendedName>
        <fullName evidence="1">DEAD/DEAH-box helicase domain-containing protein</fullName>
    </recommendedName>
</protein>
<dbReference type="InterPro" id="IPR027417">
    <property type="entry name" value="P-loop_NTPase"/>
</dbReference>
<dbReference type="AlphaFoldDB" id="D1AZM4"/>
<sequence>MKQIQVKNSPVAIDKFCSEMKTKFESFGIFASEGIMKLQEQLCASYNKVINDNQSGEEPVMYVMPPATGTGKTTSIKLYCAMMPKHISALIIVPKVEHAKDVCKSINDYANEEIAYCSYTVTADNPDHSLRVEIESIQKHRIIVITHERFRRDIKSKKSILGYASPNEEKDWLGRVETKNRDLIIVDEQINMIESETLESYELEKMSLLARQLPNEETKKIVNTIVAMLKSLIDESRKITAITEEKNMDWNLFISPLIEVLSSKDTSWYKLSRAEFSFRRNYKKESNEIELREGFIDALKSLCLILDRKMFFHKHGTNWTLHGVNLLYHEFGSLVVLDATSEVNKKIELMKEWISIKNENPKHFKADRRLIENIKVPNPRTYHNCKLYLCKENWVRHSRTGLNIDNEAECKLTLAPYVKSIKLNIEPHDDALIITYKDIAITMKSLIGLENANVIHWGNHDATNEYRHCNKVFIVGLNHLPYSVMFEQFSFIVGGVETAYEVEENRKIEIPKLASSKLAEDIIQGVFRSRARVSKNHDGSPDSTEFFIFLGKETNKNKEIIDLALEAMPNIQVLDWELKHSVAMPPKKNKVSEQIEMLIDVLEAYAHDGYSDVLRETIENRMAVTKVVMKRLLSNQVCINELGKAGFKYVAGIGKTKSVFIMP</sequence>
<dbReference type="Pfam" id="PF00270">
    <property type="entry name" value="DEAD"/>
    <property type="match status" value="1"/>
</dbReference>
<evidence type="ECO:0000313" key="2">
    <source>
        <dbReference type="EMBL" id="ACZ11491.1"/>
    </source>
</evidence>
<dbReference type="KEGG" id="sdl:Sdel_0454"/>
<dbReference type="SUPFAM" id="SSF52540">
    <property type="entry name" value="P-loop containing nucleoside triphosphate hydrolases"/>
    <property type="match status" value="1"/>
</dbReference>
<accession>D1AZM4</accession>
<dbReference type="GO" id="GO:0005524">
    <property type="term" value="F:ATP binding"/>
    <property type="evidence" value="ECO:0007669"/>
    <property type="project" value="InterPro"/>
</dbReference>
<dbReference type="EMBL" id="CP001816">
    <property type="protein sequence ID" value="ACZ11491.1"/>
    <property type="molecule type" value="Genomic_DNA"/>
</dbReference>
<dbReference type="RefSeq" id="WP_012856257.1">
    <property type="nucleotide sequence ID" value="NC_013512.1"/>
</dbReference>
<dbReference type="InterPro" id="IPR011545">
    <property type="entry name" value="DEAD/DEAH_box_helicase_dom"/>
</dbReference>
<evidence type="ECO:0000313" key="3">
    <source>
        <dbReference type="Proteomes" id="UP000002222"/>
    </source>
</evidence>